<dbReference type="PANTHER" id="PTHR13710:SF153">
    <property type="entry name" value="RECQ-LIKE DNA HELICASE BLM"/>
    <property type="match status" value="1"/>
</dbReference>
<dbReference type="PROSITE" id="PS51194">
    <property type="entry name" value="HELICASE_CTER"/>
    <property type="match status" value="1"/>
</dbReference>
<evidence type="ECO:0000256" key="12">
    <source>
        <dbReference type="SAM" id="MobiDB-lite"/>
    </source>
</evidence>
<dbReference type="GO" id="GO:0031573">
    <property type="term" value="P:mitotic intra-S DNA damage checkpoint signaling"/>
    <property type="evidence" value="ECO:0007669"/>
    <property type="project" value="UniProtKB-ARBA"/>
</dbReference>
<dbReference type="Proteomes" id="UP001215598">
    <property type="component" value="Unassembled WGS sequence"/>
</dbReference>
<keyword evidence="9" id="KW-0539">Nucleus</keyword>
<evidence type="ECO:0000256" key="6">
    <source>
        <dbReference type="ARBA" id="ARBA00022840"/>
    </source>
</evidence>
<dbReference type="GO" id="GO:0043138">
    <property type="term" value="F:3'-5' DNA helicase activity"/>
    <property type="evidence" value="ECO:0007669"/>
    <property type="project" value="UniProtKB-EC"/>
</dbReference>
<dbReference type="Pfam" id="PF16124">
    <property type="entry name" value="RecQ_Zn_bind"/>
    <property type="match status" value="1"/>
</dbReference>
<dbReference type="InterPro" id="IPR027417">
    <property type="entry name" value="P-loop_NTPase"/>
</dbReference>
<dbReference type="GO" id="GO:0006260">
    <property type="term" value="P:DNA replication"/>
    <property type="evidence" value="ECO:0007669"/>
    <property type="project" value="InterPro"/>
</dbReference>
<dbReference type="EMBL" id="JARKIB010000015">
    <property type="protein sequence ID" value="KAJ7771872.1"/>
    <property type="molecule type" value="Genomic_DNA"/>
</dbReference>
<dbReference type="InterPro" id="IPR032284">
    <property type="entry name" value="RecQ_Zn-bd"/>
</dbReference>
<keyword evidence="5 15" id="KW-0347">Helicase</keyword>
<evidence type="ECO:0000256" key="4">
    <source>
        <dbReference type="ARBA" id="ARBA00022801"/>
    </source>
</evidence>
<evidence type="ECO:0000256" key="8">
    <source>
        <dbReference type="ARBA" id="ARBA00023235"/>
    </source>
</evidence>
<accession>A0AAD7JU47</accession>
<dbReference type="FunFam" id="3.40.50.300:FF:000296">
    <property type="entry name" value="ATP-dependent DNA helicase RecQ"/>
    <property type="match status" value="1"/>
</dbReference>
<comment type="catalytic activity">
    <reaction evidence="10">
        <text>Couples ATP hydrolysis with the unwinding of duplex DNA by translocating in the 3'-5' direction.</text>
        <dbReference type="EC" id="5.6.2.4"/>
    </reaction>
</comment>
<keyword evidence="4" id="KW-0378">Hydrolase</keyword>
<dbReference type="InterPro" id="IPR036390">
    <property type="entry name" value="WH_DNA-bd_sf"/>
</dbReference>
<dbReference type="InterPro" id="IPR002464">
    <property type="entry name" value="DNA/RNA_helicase_DEAH_CS"/>
</dbReference>
<dbReference type="EC" id="5.6.2.4" evidence="11"/>
<dbReference type="SMART" id="SM00490">
    <property type="entry name" value="HELICc"/>
    <property type="match status" value="1"/>
</dbReference>
<protein>
    <recommendedName>
        <fullName evidence="11">DNA 3'-5' helicase</fullName>
        <ecNumber evidence="11">5.6.2.4</ecNumber>
    </recommendedName>
</protein>
<comment type="subcellular location">
    <subcellularLocation>
        <location evidence="1">Nucleus</location>
    </subcellularLocation>
</comment>
<evidence type="ECO:0000259" key="14">
    <source>
        <dbReference type="PROSITE" id="PS51194"/>
    </source>
</evidence>
<dbReference type="Gene3D" id="3.40.50.300">
    <property type="entry name" value="P-loop containing nucleotide triphosphate hydrolases"/>
    <property type="match status" value="2"/>
</dbReference>
<dbReference type="InterPro" id="IPR036388">
    <property type="entry name" value="WH-like_DNA-bd_sf"/>
</dbReference>
<dbReference type="GO" id="GO:0003677">
    <property type="term" value="F:DNA binding"/>
    <property type="evidence" value="ECO:0007669"/>
    <property type="project" value="UniProtKB-KW"/>
</dbReference>
<dbReference type="InterPro" id="IPR001650">
    <property type="entry name" value="Helicase_C-like"/>
</dbReference>
<feature type="compositionally biased region" description="Basic and acidic residues" evidence="12">
    <location>
        <begin position="121"/>
        <end position="142"/>
    </location>
</feature>
<evidence type="ECO:0000256" key="10">
    <source>
        <dbReference type="ARBA" id="ARBA00034617"/>
    </source>
</evidence>
<evidence type="ECO:0000313" key="15">
    <source>
        <dbReference type="EMBL" id="KAJ7771872.1"/>
    </source>
</evidence>
<comment type="similarity">
    <text evidence="2">Belongs to the helicase family. RecQ subfamily.</text>
</comment>
<dbReference type="SMART" id="SM00487">
    <property type="entry name" value="DEXDc"/>
    <property type="match status" value="1"/>
</dbReference>
<dbReference type="InterPro" id="IPR014001">
    <property type="entry name" value="Helicase_ATP-bd"/>
</dbReference>
<dbReference type="NCBIfam" id="TIGR00614">
    <property type="entry name" value="recQ_fam"/>
    <property type="match status" value="1"/>
</dbReference>
<evidence type="ECO:0000256" key="2">
    <source>
        <dbReference type="ARBA" id="ARBA00005446"/>
    </source>
</evidence>
<organism evidence="15 16">
    <name type="scientific">Mycena metata</name>
    <dbReference type="NCBI Taxonomy" id="1033252"/>
    <lineage>
        <taxon>Eukaryota</taxon>
        <taxon>Fungi</taxon>
        <taxon>Dikarya</taxon>
        <taxon>Basidiomycota</taxon>
        <taxon>Agaricomycotina</taxon>
        <taxon>Agaricomycetes</taxon>
        <taxon>Agaricomycetidae</taxon>
        <taxon>Agaricales</taxon>
        <taxon>Marasmiineae</taxon>
        <taxon>Mycenaceae</taxon>
        <taxon>Mycena</taxon>
    </lineage>
</organism>
<evidence type="ECO:0000256" key="11">
    <source>
        <dbReference type="ARBA" id="ARBA00034808"/>
    </source>
</evidence>
<dbReference type="GO" id="GO:0000729">
    <property type="term" value="P:DNA double-strand break processing"/>
    <property type="evidence" value="ECO:0007669"/>
    <property type="project" value="UniProtKB-ARBA"/>
</dbReference>
<evidence type="ECO:0000256" key="3">
    <source>
        <dbReference type="ARBA" id="ARBA00022741"/>
    </source>
</evidence>
<dbReference type="GO" id="GO:0016787">
    <property type="term" value="F:hydrolase activity"/>
    <property type="evidence" value="ECO:0007669"/>
    <property type="project" value="UniProtKB-KW"/>
</dbReference>
<dbReference type="GO" id="GO:0031422">
    <property type="term" value="C:RecQ family helicase-topoisomerase III complex"/>
    <property type="evidence" value="ECO:0007669"/>
    <property type="project" value="UniProtKB-ARBA"/>
</dbReference>
<dbReference type="SUPFAM" id="SSF46785">
    <property type="entry name" value="Winged helix' DNA-binding domain"/>
    <property type="match status" value="1"/>
</dbReference>
<keyword evidence="16" id="KW-1185">Reference proteome</keyword>
<evidence type="ECO:0000256" key="1">
    <source>
        <dbReference type="ARBA" id="ARBA00004123"/>
    </source>
</evidence>
<evidence type="ECO:0000259" key="13">
    <source>
        <dbReference type="PROSITE" id="PS51192"/>
    </source>
</evidence>
<comment type="caution">
    <text evidence="15">The sequence shown here is derived from an EMBL/GenBank/DDBJ whole genome shotgun (WGS) entry which is preliminary data.</text>
</comment>
<reference evidence="15" key="1">
    <citation type="submission" date="2023-03" db="EMBL/GenBank/DDBJ databases">
        <title>Massive genome expansion in bonnet fungi (Mycena s.s.) driven by repeated elements and novel gene families across ecological guilds.</title>
        <authorList>
            <consortium name="Lawrence Berkeley National Laboratory"/>
            <person name="Harder C.B."/>
            <person name="Miyauchi S."/>
            <person name="Viragh M."/>
            <person name="Kuo A."/>
            <person name="Thoen E."/>
            <person name="Andreopoulos B."/>
            <person name="Lu D."/>
            <person name="Skrede I."/>
            <person name="Drula E."/>
            <person name="Henrissat B."/>
            <person name="Morin E."/>
            <person name="Kohler A."/>
            <person name="Barry K."/>
            <person name="LaButti K."/>
            <person name="Morin E."/>
            <person name="Salamov A."/>
            <person name="Lipzen A."/>
            <person name="Mereny Z."/>
            <person name="Hegedus B."/>
            <person name="Baldrian P."/>
            <person name="Stursova M."/>
            <person name="Weitz H."/>
            <person name="Taylor A."/>
            <person name="Grigoriev I.V."/>
            <person name="Nagy L.G."/>
            <person name="Martin F."/>
            <person name="Kauserud H."/>
        </authorList>
    </citation>
    <scope>NUCLEOTIDE SEQUENCE</scope>
    <source>
        <strain evidence="15">CBHHK182m</strain>
    </source>
</reference>
<evidence type="ECO:0000313" key="16">
    <source>
        <dbReference type="Proteomes" id="UP001215598"/>
    </source>
</evidence>
<dbReference type="GO" id="GO:0000724">
    <property type="term" value="P:double-strand break repair via homologous recombination"/>
    <property type="evidence" value="ECO:0007669"/>
    <property type="project" value="TreeGrafter"/>
</dbReference>
<dbReference type="CDD" id="cd18794">
    <property type="entry name" value="SF2_C_RecQ"/>
    <property type="match status" value="1"/>
</dbReference>
<feature type="region of interest" description="Disordered" evidence="12">
    <location>
        <begin position="185"/>
        <end position="210"/>
    </location>
</feature>
<keyword evidence="6" id="KW-0067">ATP-binding</keyword>
<keyword evidence="7" id="KW-0238">DNA-binding</keyword>
<dbReference type="SUPFAM" id="SSF52540">
    <property type="entry name" value="P-loop containing nucleoside triphosphate hydrolases"/>
    <property type="match status" value="1"/>
</dbReference>
<dbReference type="InterPro" id="IPR011545">
    <property type="entry name" value="DEAD/DEAH_box_helicase_dom"/>
</dbReference>
<dbReference type="Pfam" id="PF00270">
    <property type="entry name" value="DEAD"/>
    <property type="match status" value="1"/>
</dbReference>
<dbReference type="Pfam" id="PF00271">
    <property type="entry name" value="Helicase_C"/>
    <property type="match status" value="1"/>
</dbReference>
<dbReference type="InterPro" id="IPR018982">
    <property type="entry name" value="RQC_domain"/>
</dbReference>
<dbReference type="SMART" id="SM00956">
    <property type="entry name" value="RQC"/>
    <property type="match status" value="1"/>
</dbReference>
<feature type="region of interest" description="Disordered" evidence="12">
    <location>
        <begin position="1"/>
        <end position="158"/>
    </location>
</feature>
<dbReference type="Gene3D" id="1.10.10.10">
    <property type="entry name" value="Winged helix-like DNA-binding domain superfamily/Winged helix DNA-binding domain"/>
    <property type="match status" value="1"/>
</dbReference>
<feature type="region of interest" description="Disordered" evidence="12">
    <location>
        <begin position="1097"/>
        <end position="1129"/>
    </location>
</feature>
<feature type="domain" description="Helicase ATP-binding" evidence="13">
    <location>
        <begin position="421"/>
        <end position="600"/>
    </location>
</feature>
<dbReference type="GO" id="GO:0005524">
    <property type="term" value="F:ATP binding"/>
    <property type="evidence" value="ECO:0007669"/>
    <property type="project" value="UniProtKB-KW"/>
</dbReference>
<keyword evidence="8" id="KW-0413">Isomerase</keyword>
<dbReference type="InterPro" id="IPR004589">
    <property type="entry name" value="DNA_helicase_ATP-dep_RecQ"/>
</dbReference>
<dbReference type="AlphaFoldDB" id="A0AAD7JU47"/>
<feature type="region of interest" description="Disordered" evidence="12">
    <location>
        <begin position="931"/>
        <end position="952"/>
    </location>
</feature>
<gene>
    <name evidence="15" type="ORF">B0H16DRAFT_198274</name>
</gene>
<feature type="compositionally biased region" description="Low complexity" evidence="12">
    <location>
        <begin position="28"/>
        <end position="63"/>
    </location>
</feature>
<keyword evidence="3" id="KW-0547">Nucleotide-binding</keyword>
<evidence type="ECO:0000256" key="7">
    <source>
        <dbReference type="ARBA" id="ARBA00023125"/>
    </source>
</evidence>
<dbReference type="PANTHER" id="PTHR13710">
    <property type="entry name" value="DNA HELICASE RECQ FAMILY MEMBER"/>
    <property type="match status" value="1"/>
</dbReference>
<feature type="domain" description="Helicase C-terminal" evidence="14">
    <location>
        <begin position="620"/>
        <end position="767"/>
    </location>
</feature>
<dbReference type="GO" id="GO:0005634">
    <property type="term" value="C:nucleus"/>
    <property type="evidence" value="ECO:0007669"/>
    <property type="project" value="UniProtKB-SubCell"/>
</dbReference>
<proteinExistence type="inferred from homology"/>
<evidence type="ECO:0000256" key="9">
    <source>
        <dbReference type="ARBA" id="ARBA00023242"/>
    </source>
</evidence>
<feature type="compositionally biased region" description="Polar residues" evidence="12">
    <location>
        <begin position="187"/>
        <end position="197"/>
    </location>
</feature>
<dbReference type="PROSITE" id="PS51192">
    <property type="entry name" value="HELICASE_ATP_BIND_1"/>
    <property type="match status" value="1"/>
</dbReference>
<dbReference type="GO" id="GO:0005737">
    <property type="term" value="C:cytoplasm"/>
    <property type="evidence" value="ECO:0007669"/>
    <property type="project" value="TreeGrafter"/>
</dbReference>
<dbReference type="FunFam" id="3.40.50.300:FF:000340">
    <property type="entry name" value="Bloom syndrome, RecQ helicase"/>
    <property type="match status" value="1"/>
</dbReference>
<name>A0AAD7JU47_9AGAR</name>
<evidence type="ECO:0000256" key="5">
    <source>
        <dbReference type="ARBA" id="ARBA00022806"/>
    </source>
</evidence>
<dbReference type="GO" id="GO:0009378">
    <property type="term" value="F:four-way junction helicase activity"/>
    <property type="evidence" value="ECO:0007669"/>
    <property type="project" value="TreeGrafter"/>
</dbReference>
<dbReference type="PROSITE" id="PS00690">
    <property type="entry name" value="DEAH_ATP_HELICASE"/>
    <property type="match status" value="1"/>
</dbReference>
<feature type="compositionally biased region" description="Low complexity" evidence="12">
    <location>
        <begin position="89"/>
        <end position="109"/>
    </location>
</feature>
<sequence length="1129" mass="125335">MSASAPINNLRDHVVLPKATNASSSLHPAQPKAAKFKPATSTSKPAPSNSISSSNSLQRQASTTLPSFSTPGFGKSKATTSYFSPSFRDPINISSDSSSPGIKRSSSDSYISTDQPAAKRLKSEKENLFQPEPRPRTTDKGKGKAKAVLPPDDDDEPWHKMESYESNPFAMLDRDHPKYRLPLLPTAHSTPARTNNRATPPPPIIHTAPETKYPDLLSKSTGDLNKMLISNLELVCKFHAGELNDDPYTSEAIKSLLTDRIAGIKDLLAHWEKGVPPSEHIAAAPSVPLTRQQTPSYADIRRPASPPPVTVTTRSYEATSYASTSTSVAREGSVISTRDSTFVSVRERNETFDPSDDDEALWAHLPDVTMDHLDDAVPSEAPVPPQVPLEDLTGPHVAEIKHHLTTTFVLRSFRRNQYEAISAAMQGRDVFVLMPTGGGKSLCYQLPAVCRGGQTKGVTVVVSPLMALMTDQVDGLKAKKIDAVLLNSQTSAEESKHIQDRLYSSHSKPSLLYVTPERLKLSGSLKNMLGHLYRTGQLARFVIDEAHCISTWGQDFREAYQELHTLRDDYPNVPIMALTATADRKTVDDILARLKLRDPVVFDQSFNRTNLFYNVVPKRSVEDMVSFIKSNHPNQTGIIYKLGRDSCEKLAQQLRQKGLNAKHFHAGIENKKQVLDEWKSGECHIIVATIAFGMGIDKLEVRFVIHHDLPKSMDGYYQETGRAGRDEKPANCILYYSYKDLQPILRMVRNDKNATPASIERQDQAARAVVRYCENESVCRRTQILQHFGEKFDKKDCGAQCNNCVNANSGLMVTTDFTEEAKQALELVQSLHQENVTLDHCRNIFKGANIAAVRDKGHDKHSSFAAGKHIPREVVELLFNKLLYLDALIEQSVATHSNWHATYLKIGSKANDFLTGRQTLQLCYLPKTPKPVGKAKAKGSRKPAPAALPKDAERHLEPARALYADDDDIEWSPKKPARKPVAAEVVEVISDSEDEAPSRRVPPFRPDPQTLHQKLIAHRQSILDADPSLVAADVLDDETLELMSVVPPRDFVSFKQSLLDVATDKLGNTEKAKKYAEERWRKYGGSFLHLCQGTSADSNPTWREKYAHRPASGSTPKSPRKFNFKKAGL</sequence>
<feature type="compositionally biased region" description="Basic residues" evidence="12">
    <location>
        <begin position="1118"/>
        <end position="1129"/>
    </location>
</feature>
<dbReference type="CDD" id="cd17920">
    <property type="entry name" value="DEXHc_RecQ"/>
    <property type="match status" value="1"/>
</dbReference>
<dbReference type="Pfam" id="PF09382">
    <property type="entry name" value="RQC"/>
    <property type="match status" value="1"/>
</dbReference>